<dbReference type="GO" id="GO:0004519">
    <property type="term" value="F:endonuclease activity"/>
    <property type="evidence" value="ECO:0007669"/>
    <property type="project" value="InterPro"/>
</dbReference>
<dbReference type="GO" id="GO:0003676">
    <property type="term" value="F:nucleic acid binding"/>
    <property type="evidence" value="ECO:0007669"/>
    <property type="project" value="InterPro"/>
</dbReference>
<evidence type="ECO:0000256" key="1">
    <source>
        <dbReference type="ARBA" id="ARBA00023450"/>
    </source>
</evidence>
<feature type="domain" description="HNH nuclease" evidence="3">
    <location>
        <begin position="320"/>
        <end position="372"/>
    </location>
</feature>
<evidence type="ECO:0000313" key="4">
    <source>
        <dbReference type="EMBL" id="EMY35075.1"/>
    </source>
</evidence>
<dbReference type="Pfam" id="PF01844">
    <property type="entry name" value="HNH"/>
    <property type="match status" value="1"/>
</dbReference>
<dbReference type="AlphaFoldDB" id="N1V157"/>
<dbReference type="EMBL" id="ANPE02000087">
    <property type="protein sequence ID" value="EMY35075.1"/>
    <property type="molecule type" value="Genomic_DNA"/>
</dbReference>
<dbReference type="InterPro" id="IPR003870">
    <property type="entry name" value="DUF222"/>
</dbReference>
<dbReference type="GO" id="GO:0008270">
    <property type="term" value="F:zinc ion binding"/>
    <property type="evidence" value="ECO:0007669"/>
    <property type="project" value="InterPro"/>
</dbReference>
<dbReference type="InterPro" id="IPR002711">
    <property type="entry name" value="HNH"/>
</dbReference>
<evidence type="ECO:0000259" key="3">
    <source>
        <dbReference type="SMART" id="SM00507"/>
    </source>
</evidence>
<evidence type="ECO:0000313" key="5">
    <source>
        <dbReference type="Proteomes" id="UP000010729"/>
    </source>
</evidence>
<accession>N1V157</accession>
<keyword evidence="5" id="KW-1185">Reference proteome</keyword>
<comment type="similarity">
    <text evidence="1">Belongs to the Rv1128c/1148c/1588c/1702c/1945/3466 family.</text>
</comment>
<comment type="caution">
    <text evidence="4">The sequence shown here is derived from an EMBL/GenBank/DDBJ whole genome shotgun (WGS) entry which is preliminary data.</text>
</comment>
<feature type="region of interest" description="Disordered" evidence="2">
    <location>
        <begin position="392"/>
        <end position="431"/>
    </location>
</feature>
<proteinExistence type="inferred from homology"/>
<gene>
    <name evidence="4" type="ORF">D477_006211</name>
</gene>
<dbReference type="CDD" id="cd00085">
    <property type="entry name" value="HNHc"/>
    <property type="match status" value="1"/>
</dbReference>
<name>N1V157_9MICC</name>
<dbReference type="SMART" id="SM00507">
    <property type="entry name" value="HNHc"/>
    <property type="match status" value="1"/>
</dbReference>
<sequence>MDYLAAAGRLTAWGQSLKVKGLARFAHHRKDDGTGLTGPNGYSRFTAGEIAAHIRQSKGSLDKELSDAVLLWNWLPKTMAAMEAGIIDLPRATAIAQGAYGLPDDVLAAYEEKVLPGAENILRESLQARIRRAREKLHPESITVRHERQMEGRGVSFFPQDDGMAELYVRTSADTALLIYNVLQAHAKNLKTADETRTLAQLRADVLADLLLDTPEHAYQSGRTTLADGTGGDEVCGSCGRGPGPITVGGNITASVAVTIPLATAAGISIEPGYLAGYGPIPPETARNLAALAKSWLPVLIDERGEAVAIAKEMRHPPEWLKRMIRLRDETCRGPGCIINSRHCEIDHTVAWADGGKTELINLAPYCKPDHISKHEGGWHTTQEENGVLRHQGKSGHTYTSYPDGTWIRHGVQPPPEPPPDPFAEPTPPPF</sequence>
<dbReference type="InterPro" id="IPR003615">
    <property type="entry name" value="HNH_nuc"/>
</dbReference>
<dbReference type="Proteomes" id="UP000010729">
    <property type="component" value="Unassembled WGS sequence"/>
</dbReference>
<reference evidence="4 5" key="1">
    <citation type="journal article" date="2013" name="Genome Announc.">
        <title>Draft Genome Sequence of Arthrobacter crystallopoietes Strain BAB-32, Revealing Genes for Bioremediation.</title>
        <authorList>
            <person name="Joshi M.N."/>
            <person name="Pandit A.S."/>
            <person name="Sharma A."/>
            <person name="Pandya R.V."/>
            <person name="Desai S.M."/>
            <person name="Saxena A.K."/>
            <person name="Bagatharia S.B."/>
        </authorList>
    </citation>
    <scope>NUCLEOTIDE SEQUENCE [LARGE SCALE GENOMIC DNA]</scope>
    <source>
        <strain evidence="4 5">BAB-32</strain>
    </source>
</reference>
<protein>
    <recommendedName>
        <fullName evidence="3">HNH nuclease domain-containing protein</fullName>
    </recommendedName>
</protein>
<dbReference type="Pfam" id="PF02720">
    <property type="entry name" value="DUF222"/>
    <property type="match status" value="1"/>
</dbReference>
<dbReference type="Gene3D" id="1.10.30.50">
    <property type="match status" value="1"/>
</dbReference>
<evidence type="ECO:0000256" key="2">
    <source>
        <dbReference type="SAM" id="MobiDB-lite"/>
    </source>
</evidence>
<organism evidence="4 5">
    <name type="scientific">Arthrobacter crystallopoietes BAB-32</name>
    <dbReference type="NCBI Taxonomy" id="1246476"/>
    <lineage>
        <taxon>Bacteria</taxon>
        <taxon>Bacillati</taxon>
        <taxon>Actinomycetota</taxon>
        <taxon>Actinomycetes</taxon>
        <taxon>Micrococcales</taxon>
        <taxon>Micrococcaceae</taxon>
        <taxon>Crystallibacter</taxon>
    </lineage>
</organism>
<dbReference type="RefSeq" id="WP_005268004.1">
    <property type="nucleotide sequence ID" value="NZ_ANPE02000087.1"/>
</dbReference>
<feature type="compositionally biased region" description="Pro residues" evidence="2">
    <location>
        <begin position="413"/>
        <end position="431"/>
    </location>
</feature>